<dbReference type="STRING" id="325240.Sbal_2108"/>
<dbReference type="HOGENOM" id="CLU_1234316_0_0_6"/>
<dbReference type="InterPro" id="IPR001789">
    <property type="entry name" value="Sig_transdc_resp-reg_receiver"/>
</dbReference>
<dbReference type="CDD" id="cd00156">
    <property type="entry name" value="REC"/>
    <property type="match status" value="1"/>
</dbReference>
<evidence type="ECO:0000256" key="1">
    <source>
        <dbReference type="PROSITE-ProRule" id="PRU00169"/>
    </source>
</evidence>
<dbReference type="InterPro" id="IPR051271">
    <property type="entry name" value="2C-system_Tx_regulators"/>
</dbReference>
<dbReference type="RefSeq" id="WP_011846802.1">
    <property type="nucleotide sequence ID" value="NC_009052.1"/>
</dbReference>
<dbReference type="PANTHER" id="PTHR45526:SF1">
    <property type="entry name" value="TRANSCRIPTIONAL REGULATORY PROTEIN DCUR-RELATED"/>
    <property type="match status" value="1"/>
</dbReference>
<evidence type="ECO:0000313" key="4">
    <source>
        <dbReference type="Proteomes" id="UP000001557"/>
    </source>
</evidence>
<sequence length="224" mass="25933">MKSLIAKKNYILVIDDDVMMSQTISDFIHGKGYHVIVCNNLEEAFSELSQYKIDLILINFWQPDGTALILLEHLNEEKITTPVIVISNTKEHQSVLECFRMGVLDFVVKPINLEIFWYKVECLLTRVKLQHEVKLQRVELEKMLYEKAREEKMARNLFEHLVNIDNTQFEFVRTFCQASANFSGDIILKGLAPNGNFFLMPEFNSEVRHSTIKQLIGEIPPQAA</sequence>
<name>A3D4E4_SHEB5</name>
<dbReference type="SMART" id="SM00448">
    <property type="entry name" value="REC"/>
    <property type="match status" value="1"/>
</dbReference>
<dbReference type="PROSITE" id="PS50110">
    <property type="entry name" value="RESPONSE_REGULATORY"/>
    <property type="match status" value="1"/>
</dbReference>
<dbReference type="AlphaFoldDB" id="A3D4E4"/>
<dbReference type="PANTHER" id="PTHR45526">
    <property type="entry name" value="TRANSCRIPTIONAL REGULATORY PROTEIN DPIA"/>
    <property type="match status" value="1"/>
</dbReference>
<evidence type="ECO:0000313" key="3">
    <source>
        <dbReference type="EMBL" id="ABN61607.1"/>
    </source>
</evidence>
<accession>A3D4E4</accession>
<dbReference type="Gene3D" id="3.40.50.2300">
    <property type="match status" value="1"/>
</dbReference>
<comment type="caution">
    <text evidence="1">Lacks conserved residue(s) required for the propagation of feature annotation.</text>
</comment>
<proteinExistence type="predicted"/>
<dbReference type="KEGG" id="sbl:Sbal_2108"/>
<dbReference type="Proteomes" id="UP000001557">
    <property type="component" value="Chromosome"/>
</dbReference>
<dbReference type="InterPro" id="IPR011006">
    <property type="entry name" value="CheY-like_superfamily"/>
</dbReference>
<dbReference type="GO" id="GO:0000156">
    <property type="term" value="F:phosphorelay response regulator activity"/>
    <property type="evidence" value="ECO:0007669"/>
    <property type="project" value="TreeGrafter"/>
</dbReference>
<dbReference type="EMBL" id="CP000563">
    <property type="protein sequence ID" value="ABN61607.1"/>
    <property type="molecule type" value="Genomic_DNA"/>
</dbReference>
<dbReference type="SUPFAM" id="SSF52172">
    <property type="entry name" value="CheY-like"/>
    <property type="match status" value="1"/>
</dbReference>
<dbReference type="Pfam" id="PF00072">
    <property type="entry name" value="Response_reg"/>
    <property type="match status" value="1"/>
</dbReference>
<evidence type="ECO:0000259" key="2">
    <source>
        <dbReference type="PROSITE" id="PS50110"/>
    </source>
</evidence>
<reference evidence="3 4" key="1">
    <citation type="submission" date="2007-02" db="EMBL/GenBank/DDBJ databases">
        <title>Complete sequence of chromosome of Shewanella baltica OS155.</title>
        <authorList>
            <consortium name="US DOE Joint Genome Institute"/>
            <person name="Copeland A."/>
            <person name="Lucas S."/>
            <person name="Lapidus A."/>
            <person name="Barry K."/>
            <person name="Detter J.C."/>
            <person name="Glavina del Rio T."/>
            <person name="Hammon N."/>
            <person name="Israni S."/>
            <person name="Dalin E."/>
            <person name="Tice H."/>
            <person name="Pitluck S."/>
            <person name="Sims D.R."/>
            <person name="Brettin T."/>
            <person name="Bruce D."/>
            <person name="Han C."/>
            <person name="Tapia R."/>
            <person name="Brainard J."/>
            <person name="Schmutz J."/>
            <person name="Larimer F."/>
            <person name="Land M."/>
            <person name="Hauser L."/>
            <person name="Kyrpides N."/>
            <person name="Mikhailova N."/>
            <person name="Brettar I."/>
            <person name="Klappenbach J."/>
            <person name="Konstantinidis K."/>
            <person name="Rodrigues J."/>
            <person name="Tiedje J."/>
            <person name="Richardson P."/>
        </authorList>
    </citation>
    <scope>NUCLEOTIDE SEQUENCE [LARGE SCALE GENOMIC DNA]</scope>
    <source>
        <strain evidence="4">OS155 / ATCC BAA-1091</strain>
    </source>
</reference>
<feature type="domain" description="Response regulatory" evidence="2">
    <location>
        <begin position="10"/>
        <end position="124"/>
    </location>
</feature>
<gene>
    <name evidence="3" type="ordered locus">Sbal_2108</name>
</gene>
<dbReference type="OrthoDB" id="9811749at2"/>
<organism evidence="3 4">
    <name type="scientific">Shewanella baltica (strain OS155 / ATCC BAA-1091)</name>
    <dbReference type="NCBI Taxonomy" id="325240"/>
    <lineage>
        <taxon>Bacteria</taxon>
        <taxon>Pseudomonadati</taxon>
        <taxon>Pseudomonadota</taxon>
        <taxon>Gammaproteobacteria</taxon>
        <taxon>Alteromonadales</taxon>
        <taxon>Shewanellaceae</taxon>
        <taxon>Shewanella</taxon>
    </lineage>
</organism>
<keyword evidence="4" id="KW-1185">Reference proteome</keyword>
<protein>
    <submittedName>
        <fullName evidence="3">Response regulator receiver protein</fullName>
    </submittedName>
</protein>